<feature type="transmembrane region" description="Helical" evidence="1">
    <location>
        <begin position="655"/>
        <end position="674"/>
    </location>
</feature>
<dbReference type="STRING" id="1088869.GMO_22240"/>
<dbReference type="eggNOG" id="COG5426">
    <property type="taxonomic scope" value="Bacteria"/>
</dbReference>
<feature type="transmembrane region" description="Helical" evidence="1">
    <location>
        <begin position="12"/>
        <end position="29"/>
    </location>
</feature>
<dbReference type="RefSeq" id="WP_008852370.1">
    <property type="nucleotide sequence ID" value="NZ_AGQV01000010.1"/>
</dbReference>
<dbReference type="OrthoDB" id="9769144at2"/>
<keyword evidence="1" id="KW-1133">Transmembrane helix</keyword>
<evidence type="ECO:0008006" key="4">
    <source>
        <dbReference type="Google" id="ProtNLM"/>
    </source>
</evidence>
<keyword evidence="1" id="KW-0812">Transmembrane</keyword>
<dbReference type="AlphaFoldDB" id="G6XLH5"/>
<accession>G6XLH5</accession>
<organism evidence="2 3">
    <name type="scientific">Gluconobacter morbifer G707</name>
    <dbReference type="NCBI Taxonomy" id="1088869"/>
    <lineage>
        <taxon>Bacteria</taxon>
        <taxon>Pseudomonadati</taxon>
        <taxon>Pseudomonadota</taxon>
        <taxon>Alphaproteobacteria</taxon>
        <taxon>Acetobacterales</taxon>
        <taxon>Acetobacteraceae</taxon>
        <taxon>Gluconobacter</taxon>
    </lineage>
</organism>
<dbReference type="PANTHER" id="PTHR37947:SF1">
    <property type="entry name" value="BLL2462 PROTEIN"/>
    <property type="match status" value="1"/>
</dbReference>
<protein>
    <recommendedName>
        <fullName evidence="4">Glutamine amidotransferase domain-containing protein</fullName>
    </recommendedName>
</protein>
<reference evidence="2 3" key="1">
    <citation type="submission" date="2011-10" db="EMBL/GenBank/DDBJ databases">
        <title>Genome sequence of Gluconobacter morbifer G707, isolated from Drosophila gut.</title>
        <authorList>
            <person name="Lee W.-J."/>
            <person name="Kim E.-K."/>
        </authorList>
    </citation>
    <scope>NUCLEOTIDE SEQUENCE [LARGE SCALE GENOMIC DNA]</scope>
    <source>
        <strain evidence="2 3">G707</strain>
    </source>
</reference>
<dbReference type="InterPro" id="IPR029062">
    <property type="entry name" value="Class_I_gatase-like"/>
</dbReference>
<dbReference type="PATRIC" id="fig|1088869.3.peg.2217"/>
<sequence>MRFDLAPMLPLWVLGSIAVLVIIGALYGAVRGARGLIWRALAVLVLLGWLAGPRSLHPVLKPVPQDALLLVDRSGSMQVGARTGIADRTADHLMQEAAHLPGLTLHRVDVTGTGHGTRLFSALDQADLPQGRFAGAILVTDGMDHDVPARLPTRFQDAGHQILPLHLLLTAHGEEKDRHLRILSTPPYAIVGQNATIRVQIDDLGATGASEATLTVCSGDAPPATRTVRTGEPQDITVAVQHPGETLVGLSVSSLAGEASTTNNSDVVRIRGVRDRLRVLLVSGVPNQGERVWRRLLKADPSVDLVHFTILRSPNTDDGTPLSDLALIPFPIRELFQEKIRSFDLIILDGFRNSNILPEEYLTNIADYVRNGGGLLVTGGPEFLQDGSLQDTTLAQVFPAHVPPGGITVQPFRPTLTELGKTHPVTAGLNPDWGPWYRALRSDTSHGEDLMHGPDGSPLLLLDHVSQGRVAMLLSDQLWLWSRGEGGGGPQAELLRRLSHWLMKEPDLEENRLTARIENGELLVERHAAGQTVSPQAFVTAPDGQKHPVSMTGGKGLWHGSLHAGAPGIWTVRQDDLIAFASPVTHDPLEQQDLRATATVMGGLSHLSGGGTDWVADGVPHLRQVSAGQAMVGSDWIGLPVSTAPVSGETRTRDLFPGAAALVLAMIFLAFGWWREGR</sequence>
<dbReference type="Gene3D" id="3.40.50.880">
    <property type="match status" value="1"/>
</dbReference>
<keyword evidence="3" id="KW-1185">Reference proteome</keyword>
<evidence type="ECO:0000256" key="1">
    <source>
        <dbReference type="SAM" id="Phobius"/>
    </source>
</evidence>
<proteinExistence type="predicted"/>
<name>G6XLH5_9PROT</name>
<gene>
    <name evidence="2" type="ORF">GMO_22240</name>
</gene>
<evidence type="ECO:0000313" key="3">
    <source>
        <dbReference type="Proteomes" id="UP000004949"/>
    </source>
</evidence>
<evidence type="ECO:0000313" key="2">
    <source>
        <dbReference type="EMBL" id="EHH67230.1"/>
    </source>
</evidence>
<dbReference type="Proteomes" id="UP000004949">
    <property type="component" value="Unassembled WGS sequence"/>
</dbReference>
<dbReference type="PANTHER" id="PTHR37947">
    <property type="entry name" value="BLL2462 PROTEIN"/>
    <property type="match status" value="1"/>
</dbReference>
<dbReference type="SUPFAM" id="SSF52317">
    <property type="entry name" value="Class I glutamine amidotransferase-like"/>
    <property type="match status" value="1"/>
</dbReference>
<dbReference type="EMBL" id="AGQV01000010">
    <property type="protein sequence ID" value="EHH67230.1"/>
    <property type="molecule type" value="Genomic_DNA"/>
</dbReference>
<comment type="caution">
    <text evidence="2">The sequence shown here is derived from an EMBL/GenBank/DDBJ whole genome shotgun (WGS) entry which is preliminary data.</text>
</comment>
<feature type="transmembrane region" description="Helical" evidence="1">
    <location>
        <begin position="36"/>
        <end position="52"/>
    </location>
</feature>
<keyword evidence="1" id="KW-0472">Membrane</keyword>